<sequence>MTTTTASTLTYATTMWICTPYAAVLKAKRTEGPLRQLNGQVRNSIPTTETNRSRSGNQKDPSSRPRSDDAAPSIIQQATPTPEAPGMQGSSASGREPSGAPIVLSFPGRLVGSRGPPLHLQSTKAQQTS</sequence>
<accession>A0ACC3BDS1</accession>
<dbReference type="Proteomes" id="UP001177260">
    <property type="component" value="Unassembled WGS sequence"/>
</dbReference>
<organism evidence="1 2">
    <name type="scientific">Aspergillus melleus</name>
    <dbReference type="NCBI Taxonomy" id="138277"/>
    <lineage>
        <taxon>Eukaryota</taxon>
        <taxon>Fungi</taxon>
        <taxon>Dikarya</taxon>
        <taxon>Ascomycota</taxon>
        <taxon>Pezizomycotina</taxon>
        <taxon>Eurotiomycetes</taxon>
        <taxon>Eurotiomycetidae</taxon>
        <taxon>Eurotiales</taxon>
        <taxon>Aspergillaceae</taxon>
        <taxon>Aspergillus</taxon>
        <taxon>Aspergillus subgen. Circumdati</taxon>
    </lineage>
</organism>
<comment type="caution">
    <text evidence="1">The sequence shown here is derived from an EMBL/GenBank/DDBJ whole genome shotgun (WGS) entry which is preliminary data.</text>
</comment>
<proteinExistence type="predicted"/>
<keyword evidence="2" id="KW-1185">Reference proteome</keyword>
<name>A0ACC3BDS1_9EURO</name>
<gene>
    <name evidence="1" type="ORF">N8T08_009449</name>
</gene>
<reference evidence="1 2" key="1">
    <citation type="journal article" date="2023" name="ACS Omega">
        <title>Identification of the Neoaspergillic Acid Biosynthesis Gene Cluster by Establishing an In Vitro CRISPR-Ribonucleoprotein Genetic System in Aspergillus melleus.</title>
        <authorList>
            <person name="Yuan B."/>
            <person name="Grau M.F."/>
            <person name="Murata R.M."/>
            <person name="Torok T."/>
            <person name="Venkateswaran K."/>
            <person name="Stajich J.E."/>
            <person name="Wang C.C.C."/>
        </authorList>
    </citation>
    <scope>NUCLEOTIDE SEQUENCE [LARGE SCALE GENOMIC DNA]</scope>
    <source>
        <strain evidence="1 2">IMV 1140</strain>
    </source>
</reference>
<evidence type="ECO:0000313" key="1">
    <source>
        <dbReference type="EMBL" id="KAK1148446.1"/>
    </source>
</evidence>
<protein>
    <submittedName>
        <fullName evidence="1">Uncharacterized protein</fullName>
    </submittedName>
</protein>
<dbReference type="EMBL" id="JAOPJF010000007">
    <property type="protein sequence ID" value="KAK1148446.1"/>
    <property type="molecule type" value="Genomic_DNA"/>
</dbReference>
<evidence type="ECO:0000313" key="2">
    <source>
        <dbReference type="Proteomes" id="UP001177260"/>
    </source>
</evidence>